<reference evidence="6 7" key="1">
    <citation type="journal article" date="2012" name="J. Bacteriol.">
        <title>Genome sequence of benzo(a)pyrene-degrading bacterium Novosphingobium pentaromativorans US6-1.</title>
        <authorList>
            <person name="Luo Y.R."/>
            <person name="Kang S.G."/>
            <person name="Kim S.J."/>
            <person name="Kim M.R."/>
            <person name="Li N."/>
            <person name="Lee J.H."/>
            <person name="Kwon K.K."/>
        </authorList>
    </citation>
    <scope>NUCLEOTIDE SEQUENCE [LARGE SCALE GENOMIC DNA]</scope>
    <source>
        <strain evidence="6 7">US6-1</strain>
    </source>
</reference>
<dbReference type="InterPro" id="IPR009057">
    <property type="entry name" value="Homeodomain-like_sf"/>
</dbReference>
<dbReference type="PROSITE" id="PS50977">
    <property type="entry name" value="HTH_TETR_2"/>
    <property type="match status" value="1"/>
</dbReference>
<gene>
    <name evidence="6" type="ORF">NSU_3542</name>
</gene>
<dbReference type="GO" id="GO:0000976">
    <property type="term" value="F:transcription cis-regulatory region binding"/>
    <property type="evidence" value="ECO:0007669"/>
    <property type="project" value="TreeGrafter"/>
</dbReference>
<evidence type="ECO:0000256" key="1">
    <source>
        <dbReference type="ARBA" id="ARBA00023015"/>
    </source>
</evidence>
<feature type="DNA-binding region" description="H-T-H motif" evidence="4">
    <location>
        <begin position="32"/>
        <end position="51"/>
    </location>
</feature>
<comment type="caution">
    <text evidence="6">The sequence shown here is derived from an EMBL/GenBank/DDBJ whole genome shotgun (WGS) entry which is preliminary data.</text>
</comment>
<evidence type="ECO:0000313" key="6">
    <source>
        <dbReference type="EMBL" id="EHJ59514.1"/>
    </source>
</evidence>
<dbReference type="GO" id="GO:0003700">
    <property type="term" value="F:DNA-binding transcription factor activity"/>
    <property type="evidence" value="ECO:0007669"/>
    <property type="project" value="TreeGrafter"/>
</dbReference>
<dbReference type="EMBL" id="AGFM01000056">
    <property type="protein sequence ID" value="EHJ59514.1"/>
    <property type="molecule type" value="Genomic_DNA"/>
</dbReference>
<dbReference type="Pfam" id="PF13305">
    <property type="entry name" value="TetR_C_33"/>
    <property type="match status" value="1"/>
</dbReference>
<dbReference type="eggNOG" id="COG1309">
    <property type="taxonomic scope" value="Bacteria"/>
</dbReference>
<proteinExistence type="predicted"/>
<dbReference type="AlphaFoldDB" id="G6EGS1"/>
<dbReference type="PANTHER" id="PTHR30055:SF234">
    <property type="entry name" value="HTH-TYPE TRANSCRIPTIONAL REGULATOR BETI"/>
    <property type="match status" value="1"/>
</dbReference>
<name>G6EGS1_9SPHN</name>
<keyword evidence="3" id="KW-0804">Transcription</keyword>
<dbReference type="Gene3D" id="1.10.357.10">
    <property type="entry name" value="Tetracycline Repressor, domain 2"/>
    <property type="match status" value="1"/>
</dbReference>
<protein>
    <recommendedName>
        <fullName evidence="5">HTH tetR-type domain-containing protein</fullName>
    </recommendedName>
</protein>
<dbReference type="InterPro" id="IPR036271">
    <property type="entry name" value="Tet_transcr_reg_TetR-rel_C_sf"/>
</dbReference>
<dbReference type="Pfam" id="PF00440">
    <property type="entry name" value="TetR_N"/>
    <property type="match status" value="1"/>
</dbReference>
<evidence type="ECO:0000256" key="4">
    <source>
        <dbReference type="PROSITE-ProRule" id="PRU00335"/>
    </source>
</evidence>
<dbReference type="InterPro" id="IPR001647">
    <property type="entry name" value="HTH_TetR"/>
</dbReference>
<dbReference type="SUPFAM" id="SSF48498">
    <property type="entry name" value="Tetracyclin repressor-like, C-terminal domain"/>
    <property type="match status" value="1"/>
</dbReference>
<feature type="domain" description="HTH tetR-type" evidence="5">
    <location>
        <begin position="9"/>
        <end position="69"/>
    </location>
</feature>
<keyword evidence="7" id="KW-1185">Reference proteome</keyword>
<dbReference type="PRINTS" id="PR00455">
    <property type="entry name" value="HTHTETR"/>
</dbReference>
<dbReference type="PATRIC" id="fig|1088721.3.peg.3496"/>
<dbReference type="InterPro" id="IPR050109">
    <property type="entry name" value="HTH-type_TetR-like_transc_reg"/>
</dbReference>
<sequence>MRKKDYHHGNLRQSLLDTAYEIVSKDGAGALTTKDLSRRLGVSAPALYRHYRSLRELLLGVYALAMQELSARILAARAETCEPGDQPRRVAEAIIDFGDRNPHLYRLVNEMELVEEQDGDTEAYRLHIALNAEIDEAFRAANPGIEGSALREKTLLMWFMIFGYVSVRRIQPINSAVNDPQEGAALREKLIRRATMLD</sequence>
<dbReference type="InterPro" id="IPR025996">
    <property type="entry name" value="MT1864/Rv1816-like_C"/>
</dbReference>
<accession>G6EGS1</accession>
<organism evidence="6 7">
    <name type="scientific">Novosphingobium pentaromativorans US6-1</name>
    <dbReference type="NCBI Taxonomy" id="1088721"/>
    <lineage>
        <taxon>Bacteria</taxon>
        <taxon>Pseudomonadati</taxon>
        <taxon>Pseudomonadota</taxon>
        <taxon>Alphaproteobacteria</taxon>
        <taxon>Sphingomonadales</taxon>
        <taxon>Sphingomonadaceae</taxon>
        <taxon>Novosphingobium</taxon>
    </lineage>
</organism>
<evidence type="ECO:0000313" key="7">
    <source>
        <dbReference type="Proteomes" id="UP000004030"/>
    </source>
</evidence>
<evidence type="ECO:0000256" key="3">
    <source>
        <dbReference type="ARBA" id="ARBA00023163"/>
    </source>
</evidence>
<evidence type="ECO:0000259" key="5">
    <source>
        <dbReference type="PROSITE" id="PS50977"/>
    </source>
</evidence>
<dbReference type="PANTHER" id="PTHR30055">
    <property type="entry name" value="HTH-TYPE TRANSCRIPTIONAL REGULATOR RUTR"/>
    <property type="match status" value="1"/>
</dbReference>
<keyword evidence="1" id="KW-0805">Transcription regulation</keyword>
<evidence type="ECO:0000256" key="2">
    <source>
        <dbReference type="ARBA" id="ARBA00023125"/>
    </source>
</evidence>
<dbReference type="SUPFAM" id="SSF46689">
    <property type="entry name" value="Homeodomain-like"/>
    <property type="match status" value="1"/>
</dbReference>
<dbReference type="Proteomes" id="UP000004030">
    <property type="component" value="Unassembled WGS sequence"/>
</dbReference>
<keyword evidence="2 4" id="KW-0238">DNA-binding</keyword>